<evidence type="ECO:0000256" key="1">
    <source>
        <dbReference type="SAM" id="Phobius"/>
    </source>
</evidence>
<sequence>MASHPMVRRWCKSFVLKYGFHRRFIALSAKIVHWLTGICRFFETINHRSNSRCIHLIVFLFLFPLRGSIYLFFKLNNLVLRNHQKLIK</sequence>
<reference evidence="3" key="1">
    <citation type="submission" date="2019-06" db="EMBL/GenBank/DDBJ databases">
        <authorList>
            <person name="Petit M.-A."/>
            <person name="Lossouarn J."/>
        </authorList>
    </citation>
    <scope>NUCLEOTIDE SEQUENCE [LARGE SCALE GENOMIC DNA]</scope>
</reference>
<accession>A0A653FWQ2</accession>
<dbReference type="RefSeq" id="YP_009909944.1">
    <property type="nucleotide sequence ID" value="NC_049953.1"/>
</dbReference>
<dbReference type="Proteomes" id="UP000426009">
    <property type="component" value="Chromosome"/>
</dbReference>
<dbReference type="GeneID" id="56215560"/>
<keyword evidence="1" id="KW-0812">Transmembrane</keyword>
<evidence type="ECO:0000313" key="3">
    <source>
        <dbReference type="Proteomes" id="UP000426009"/>
    </source>
</evidence>
<feature type="transmembrane region" description="Helical" evidence="1">
    <location>
        <begin position="54"/>
        <end position="73"/>
    </location>
</feature>
<dbReference type="EMBL" id="LR597635">
    <property type="protein sequence ID" value="VUF53963.1"/>
    <property type="molecule type" value="Genomic_DNA"/>
</dbReference>
<keyword evidence="3" id="KW-1185">Reference proteome</keyword>
<keyword evidence="1" id="KW-1133">Transmembrane helix</keyword>
<dbReference type="KEGG" id="vg:56215560"/>
<keyword evidence="1" id="KW-0472">Membrane</keyword>
<protein>
    <submittedName>
        <fullName evidence="2">Uncharacterized protein</fullName>
    </submittedName>
</protein>
<organism evidence="2 3">
    <name type="scientific">Escherichia phage ev099</name>
    <dbReference type="NCBI Taxonomy" id="2847061"/>
    <lineage>
        <taxon>Viruses</taxon>
        <taxon>Duplodnaviria</taxon>
        <taxon>Heunggongvirae</taxon>
        <taxon>Uroviricota</taxon>
        <taxon>Caudoviricetes</taxon>
        <taxon>Radostvirus</taxon>
        <taxon>Radostvirus ev099</taxon>
    </lineage>
</organism>
<name>A0A653FWQ2_9CAUD</name>
<evidence type="ECO:0000313" key="2">
    <source>
        <dbReference type="EMBL" id="VUF53963.1"/>
    </source>
</evidence>
<proteinExistence type="predicted"/>